<dbReference type="Pfam" id="PF08241">
    <property type="entry name" value="Methyltransf_11"/>
    <property type="match status" value="1"/>
</dbReference>
<reference evidence="3" key="1">
    <citation type="journal article" date="2019" name="Int. J. Syst. Evol. Microbiol.">
        <title>The Global Catalogue of Microorganisms (GCM) 10K type strain sequencing project: providing services to taxonomists for standard genome sequencing and annotation.</title>
        <authorList>
            <consortium name="The Broad Institute Genomics Platform"/>
            <consortium name="The Broad Institute Genome Sequencing Center for Infectious Disease"/>
            <person name="Wu L."/>
            <person name="Ma J."/>
        </authorList>
    </citation>
    <scope>NUCLEOTIDE SEQUENCE [LARGE SCALE GENOMIC DNA]</scope>
    <source>
        <strain evidence="3">JCM 16548</strain>
    </source>
</reference>
<dbReference type="EMBL" id="BAAAYX010000013">
    <property type="protein sequence ID" value="GAA3709073.1"/>
    <property type="molecule type" value="Genomic_DNA"/>
</dbReference>
<dbReference type="PANTHER" id="PTHR43861">
    <property type="entry name" value="TRANS-ACONITATE 2-METHYLTRANSFERASE-RELATED"/>
    <property type="match status" value="1"/>
</dbReference>
<name>A0ABP7DTW2_9ACTN</name>
<dbReference type="CDD" id="cd02440">
    <property type="entry name" value="AdoMet_MTases"/>
    <property type="match status" value="1"/>
</dbReference>
<evidence type="ECO:0000313" key="3">
    <source>
        <dbReference type="Proteomes" id="UP001500051"/>
    </source>
</evidence>
<keyword evidence="2" id="KW-0808">Transferase</keyword>
<sequence length="237" mass="24836">MSDPRRRRSVSQTHLDDLLTAQLAAWALDHPGRDVVDLGGGTGGMAMDLAADGYRVRVVDPSPDALAALERRTAERGLADRVSAVQGDATELVDLIGTESADLVVCHKVLEVVEDPAEALAAIASVLRPGGALSLVVAQRHAAVLTQALAGHIAQARRIWNDPRWFDRESVLAAVAAAGLEVRATHGVGTVAGHVTESVLEAASGGQAELLELETEVAADPAFQAVAPHLHLFAVKR</sequence>
<dbReference type="GO" id="GO:0008168">
    <property type="term" value="F:methyltransferase activity"/>
    <property type="evidence" value="ECO:0007669"/>
    <property type="project" value="UniProtKB-KW"/>
</dbReference>
<keyword evidence="3" id="KW-1185">Reference proteome</keyword>
<dbReference type="InterPro" id="IPR029063">
    <property type="entry name" value="SAM-dependent_MTases_sf"/>
</dbReference>
<protein>
    <submittedName>
        <fullName evidence="2">Methyltransferase</fullName>
    </submittedName>
</protein>
<keyword evidence="2" id="KW-0489">Methyltransferase</keyword>
<gene>
    <name evidence="2" type="ORF">GCM10022204_29080</name>
</gene>
<dbReference type="SUPFAM" id="SSF53335">
    <property type="entry name" value="S-adenosyl-L-methionine-dependent methyltransferases"/>
    <property type="match status" value="1"/>
</dbReference>
<feature type="domain" description="Methyltransferase type 11" evidence="1">
    <location>
        <begin position="36"/>
        <end position="134"/>
    </location>
</feature>
<accession>A0ABP7DTW2</accession>
<dbReference type="GO" id="GO:0032259">
    <property type="term" value="P:methylation"/>
    <property type="evidence" value="ECO:0007669"/>
    <property type="project" value="UniProtKB-KW"/>
</dbReference>
<evidence type="ECO:0000313" key="2">
    <source>
        <dbReference type="EMBL" id="GAA3709073.1"/>
    </source>
</evidence>
<comment type="caution">
    <text evidence="2">The sequence shown here is derived from an EMBL/GenBank/DDBJ whole genome shotgun (WGS) entry which is preliminary data.</text>
</comment>
<organism evidence="2 3">
    <name type="scientific">Microlunatus aurantiacus</name>
    <dbReference type="NCBI Taxonomy" id="446786"/>
    <lineage>
        <taxon>Bacteria</taxon>
        <taxon>Bacillati</taxon>
        <taxon>Actinomycetota</taxon>
        <taxon>Actinomycetes</taxon>
        <taxon>Propionibacteriales</taxon>
        <taxon>Propionibacteriaceae</taxon>
        <taxon>Microlunatus</taxon>
    </lineage>
</organism>
<dbReference type="RefSeq" id="WP_344813110.1">
    <property type="nucleotide sequence ID" value="NZ_BAAAYX010000013.1"/>
</dbReference>
<evidence type="ECO:0000259" key="1">
    <source>
        <dbReference type="Pfam" id="PF08241"/>
    </source>
</evidence>
<dbReference type="InterPro" id="IPR013216">
    <property type="entry name" value="Methyltransf_11"/>
</dbReference>
<dbReference type="Proteomes" id="UP001500051">
    <property type="component" value="Unassembled WGS sequence"/>
</dbReference>
<dbReference type="Gene3D" id="3.40.50.150">
    <property type="entry name" value="Vaccinia Virus protein VP39"/>
    <property type="match status" value="1"/>
</dbReference>
<proteinExistence type="predicted"/>